<gene>
    <name evidence="1" type="ORF">KEM10_07545</name>
</gene>
<reference evidence="1 2" key="1">
    <citation type="journal article" date="2015" name="Int. J. Syst. Evol. Microbiol.">
        <title>Carboxylicivirga linearis sp. nov., isolated from a sea cucumber culture pond.</title>
        <authorList>
            <person name="Wang F.Q."/>
            <person name="Zhou Y.X."/>
            <person name="Lin X.Z."/>
            <person name="Chen G.J."/>
            <person name="Du Z.J."/>
        </authorList>
    </citation>
    <scope>NUCLEOTIDE SEQUENCE [LARGE SCALE GENOMIC DNA]</scope>
    <source>
        <strain evidence="1 2">FB218</strain>
    </source>
</reference>
<sequence length="29" mass="3463">MDVLLKIHELKNEEQYLVNPVKILAIERN</sequence>
<dbReference type="Proteomes" id="UP000708576">
    <property type="component" value="Unassembled WGS sequence"/>
</dbReference>
<name>A0ABS5JUH9_9BACT</name>
<keyword evidence="2" id="KW-1185">Reference proteome</keyword>
<accession>A0ABS5JUH9</accession>
<comment type="caution">
    <text evidence="1">The sequence shown here is derived from an EMBL/GenBank/DDBJ whole genome shotgun (WGS) entry which is preliminary data.</text>
</comment>
<dbReference type="EMBL" id="JAGUCO010000003">
    <property type="protein sequence ID" value="MBS2098131.1"/>
    <property type="molecule type" value="Genomic_DNA"/>
</dbReference>
<organism evidence="1 2">
    <name type="scientific">Carboxylicivirga linearis</name>
    <dbReference type="NCBI Taxonomy" id="1628157"/>
    <lineage>
        <taxon>Bacteria</taxon>
        <taxon>Pseudomonadati</taxon>
        <taxon>Bacteroidota</taxon>
        <taxon>Bacteroidia</taxon>
        <taxon>Marinilabiliales</taxon>
        <taxon>Marinilabiliaceae</taxon>
        <taxon>Carboxylicivirga</taxon>
    </lineage>
</organism>
<evidence type="ECO:0000313" key="1">
    <source>
        <dbReference type="EMBL" id="MBS2098131.1"/>
    </source>
</evidence>
<protein>
    <submittedName>
        <fullName evidence="1">Uncharacterized protein</fullName>
    </submittedName>
</protein>
<evidence type="ECO:0000313" key="2">
    <source>
        <dbReference type="Proteomes" id="UP000708576"/>
    </source>
</evidence>
<proteinExistence type="predicted"/>